<dbReference type="Gene3D" id="1.10.287.2900">
    <property type="match status" value="1"/>
</dbReference>
<protein>
    <recommendedName>
        <fullName evidence="2">GCK domain-containing protein</fullName>
    </recommendedName>
</protein>
<gene>
    <name evidence="3" type="ORF">Taro_010203</name>
</gene>
<accession>A0A843U315</accession>
<feature type="non-terminal residue" evidence="3">
    <location>
        <position position="1"/>
    </location>
</feature>
<name>A0A843U315_COLES</name>
<dbReference type="OrthoDB" id="2148418at2759"/>
<reference evidence="3" key="1">
    <citation type="submission" date="2017-07" db="EMBL/GenBank/DDBJ databases">
        <title>Taro Niue Genome Assembly and Annotation.</title>
        <authorList>
            <person name="Atibalentja N."/>
            <person name="Keating K."/>
            <person name="Fields C.J."/>
        </authorList>
    </citation>
    <scope>NUCLEOTIDE SEQUENCE</scope>
    <source>
        <strain evidence="3">Niue_2</strain>
        <tissue evidence="3">Leaf</tissue>
    </source>
</reference>
<dbReference type="PANTHER" id="PTHR34357">
    <property type="entry name" value="F7A19.14 PROTEIN-RELATED"/>
    <property type="match status" value="1"/>
</dbReference>
<evidence type="ECO:0000259" key="2">
    <source>
        <dbReference type="SMART" id="SM01227"/>
    </source>
</evidence>
<proteinExistence type="predicted"/>
<keyword evidence="4" id="KW-1185">Reference proteome</keyword>
<dbReference type="Pfam" id="PF07802">
    <property type="entry name" value="GCK"/>
    <property type="match status" value="1"/>
</dbReference>
<organism evidence="3 4">
    <name type="scientific">Colocasia esculenta</name>
    <name type="common">Wild taro</name>
    <name type="synonym">Arum esculentum</name>
    <dbReference type="NCBI Taxonomy" id="4460"/>
    <lineage>
        <taxon>Eukaryota</taxon>
        <taxon>Viridiplantae</taxon>
        <taxon>Streptophyta</taxon>
        <taxon>Embryophyta</taxon>
        <taxon>Tracheophyta</taxon>
        <taxon>Spermatophyta</taxon>
        <taxon>Magnoliopsida</taxon>
        <taxon>Liliopsida</taxon>
        <taxon>Araceae</taxon>
        <taxon>Aroideae</taxon>
        <taxon>Colocasieae</taxon>
        <taxon>Colocasia</taxon>
    </lineage>
</organism>
<feature type="compositionally biased region" description="Basic and acidic residues" evidence="1">
    <location>
        <begin position="234"/>
        <end position="246"/>
    </location>
</feature>
<feature type="region of interest" description="Disordered" evidence="1">
    <location>
        <begin position="1"/>
        <end position="78"/>
    </location>
</feature>
<dbReference type="Proteomes" id="UP000652761">
    <property type="component" value="Unassembled WGS sequence"/>
</dbReference>
<dbReference type="SMART" id="SM01227">
    <property type="entry name" value="GCK"/>
    <property type="match status" value="1"/>
</dbReference>
<sequence length="262" mass="29384">ERPREFARFFQSRSSQPSPQASRKASLVDGRNGARRSASGRRADDGGCTVKVSPSATATTRSSRIFDRSSRSPAALSPHSGLISHLRAWWLVGSGCIARRSGLRRAAAPFLSSIGSPGRRRRCELWFPARLSDIRRSHGGITASESNPNEREREEKQMENEEGEEEEECGFCLFMKGGPCKEEFIAWEKCVEAAEKNEENMVDKCFEVTGLLRKCMEAHTDYYEPILRAEKAMEEEAARELGREQETDTGLSETKTDTQENK</sequence>
<feature type="domain" description="GCK" evidence="2">
    <location>
        <begin position="167"/>
        <end position="241"/>
    </location>
</feature>
<feature type="compositionally biased region" description="Basic and acidic residues" evidence="1">
    <location>
        <begin position="148"/>
        <end position="159"/>
    </location>
</feature>
<comment type="caution">
    <text evidence="3">The sequence shown here is derived from an EMBL/GenBank/DDBJ whole genome shotgun (WGS) entry which is preliminary data.</text>
</comment>
<feature type="region of interest" description="Disordered" evidence="1">
    <location>
        <begin position="137"/>
        <end position="164"/>
    </location>
</feature>
<feature type="compositionally biased region" description="Low complexity" evidence="1">
    <location>
        <begin position="8"/>
        <end position="37"/>
    </location>
</feature>
<dbReference type="EMBL" id="NMUH01000367">
    <property type="protein sequence ID" value="MQL77815.1"/>
    <property type="molecule type" value="Genomic_DNA"/>
</dbReference>
<dbReference type="PANTHER" id="PTHR34357:SF2">
    <property type="entry name" value="F26F24.3-RELATED"/>
    <property type="match status" value="1"/>
</dbReference>
<evidence type="ECO:0000313" key="3">
    <source>
        <dbReference type="EMBL" id="MQL77815.1"/>
    </source>
</evidence>
<feature type="region of interest" description="Disordered" evidence="1">
    <location>
        <begin position="234"/>
        <end position="262"/>
    </location>
</feature>
<feature type="non-terminal residue" evidence="3">
    <location>
        <position position="262"/>
    </location>
</feature>
<dbReference type="AlphaFoldDB" id="A0A843U315"/>
<evidence type="ECO:0000256" key="1">
    <source>
        <dbReference type="SAM" id="MobiDB-lite"/>
    </source>
</evidence>
<evidence type="ECO:0000313" key="4">
    <source>
        <dbReference type="Proteomes" id="UP000652761"/>
    </source>
</evidence>
<dbReference type="InterPro" id="IPR012891">
    <property type="entry name" value="GCK_dom"/>
</dbReference>